<gene>
    <name evidence="1" type="ORF">V6N12_070602</name>
</gene>
<dbReference type="Proteomes" id="UP001472677">
    <property type="component" value="Unassembled WGS sequence"/>
</dbReference>
<protein>
    <submittedName>
        <fullName evidence="1">Uncharacterized protein</fullName>
    </submittedName>
</protein>
<organism evidence="1 2">
    <name type="scientific">Hibiscus sabdariffa</name>
    <name type="common">roselle</name>
    <dbReference type="NCBI Taxonomy" id="183260"/>
    <lineage>
        <taxon>Eukaryota</taxon>
        <taxon>Viridiplantae</taxon>
        <taxon>Streptophyta</taxon>
        <taxon>Embryophyta</taxon>
        <taxon>Tracheophyta</taxon>
        <taxon>Spermatophyta</taxon>
        <taxon>Magnoliopsida</taxon>
        <taxon>eudicotyledons</taxon>
        <taxon>Gunneridae</taxon>
        <taxon>Pentapetalae</taxon>
        <taxon>rosids</taxon>
        <taxon>malvids</taxon>
        <taxon>Malvales</taxon>
        <taxon>Malvaceae</taxon>
        <taxon>Malvoideae</taxon>
        <taxon>Hibiscus</taxon>
    </lineage>
</organism>
<dbReference type="EMBL" id="JBBPBM010000006">
    <property type="protein sequence ID" value="KAK8580324.1"/>
    <property type="molecule type" value="Genomic_DNA"/>
</dbReference>
<reference evidence="1 2" key="1">
    <citation type="journal article" date="2024" name="G3 (Bethesda)">
        <title>Genome assembly of Hibiscus sabdariffa L. provides insights into metabolisms of medicinal natural products.</title>
        <authorList>
            <person name="Kim T."/>
        </authorList>
    </citation>
    <scope>NUCLEOTIDE SEQUENCE [LARGE SCALE GENOMIC DNA]</scope>
    <source>
        <strain evidence="1">TK-2024</strain>
        <tissue evidence="1">Old leaves</tissue>
    </source>
</reference>
<evidence type="ECO:0000313" key="1">
    <source>
        <dbReference type="EMBL" id="KAK8580324.1"/>
    </source>
</evidence>
<proteinExistence type="predicted"/>
<name>A0ABR2FHB1_9ROSI</name>
<comment type="caution">
    <text evidence="1">The sequence shown here is derived from an EMBL/GenBank/DDBJ whole genome shotgun (WGS) entry which is preliminary data.</text>
</comment>
<keyword evidence="2" id="KW-1185">Reference proteome</keyword>
<evidence type="ECO:0000313" key="2">
    <source>
        <dbReference type="Proteomes" id="UP001472677"/>
    </source>
</evidence>
<sequence length="93" mass="9881">MGAGPWVCGAQQLSSLSRLAGLGICLGYQRTRLGLLYAPVGVESQNDRQNSRFGWIDLGLSRIVTDDGTWPVMLVRATAVVGASTATGRSQLM</sequence>
<accession>A0ABR2FHB1</accession>